<evidence type="ECO:0000259" key="1">
    <source>
        <dbReference type="Pfam" id="PF01471"/>
    </source>
</evidence>
<sequence>MSTILPPLKRGDRGADVVELQMRLAGFRGTIPDGDYGPGTEMQVTAFQRAVMRMTAPHGRADAATMAAIGDFARAHPVDFKALRCPCGVCPGFGRGRFKGEYRRPERIEVYNLYEYPGLHRMLLWTYRAAQFYARARNWTLTINSAYRCSVDNADHQRTSTNHHGKAIDIDILGSGGTDRTRCNSLRGILVEQAHAQIGWSALNRKSLEPADIAPTWVHLDVRSYEPKYLADRYFVTNQAALDAIPG</sequence>
<dbReference type="SUPFAM" id="SSF55166">
    <property type="entry name" value="Hedgehog/DD-peptidase"/>
    <property type="match status" value="1"/>
</dbReference>
<dbReference type="AlphaFoldDB" id="A0A2P7QSM1"/>
<evidence type="ECO:0000313" key="3">
    <source>
        <dbReference type="Proteomes" id="UP000241167"/>
    </source>
</evidence>
<organism evidence="2 3">
    <name type="scientific">Allosphingosinicella deserti</name>
    <dbReference type="NCBI Taxonomy" id="2116704"/>
    <lineage>
        <taxon>Bacteria</taxon>
        <taxon>Pseudomonadati</taxon>
        <taxon>Pseudomonadota</taxon>
        <taxon>Alphaproteobacteria</taxon>
        <taxon>Sphingomonadales</taxon>
        <taxon>Sphingomonadaceae</taxon>
        <taxon>Allosphingosinicella</taxon>
    </lineage>
</organism>
<dbReference type="InterPro" id="IPR036365">
    <property type="entry name" value="PGBD-like_sf"/>
</dbReference>
<proteinExistence type="predicted"/>
<evidence type="ECO:0000313" key="2">
    <source>
        <dbReference type="EMBL" id="PSJ40962.1"/>
    </source>
</evidence>
<dbReference type="SUPFAM" id="SSF47090">
    <property type="entry name" value="PGBD-like"/>
    <property type="match status" value="1"/>
</dbReference>
<feature type="domain" description="Peptidoglycan binding-like" evidence="1">
    <location>
        <begin position="13"/>
        <end position="69"/>
    </location>
</feature>
<dbReference type="RefSeq" id="WP_106513118.1">
    <property type="nucleotide sequence ID" value="NZ_PXYI01000003.1"/>
</dbReference>
<dbReference type="InterPro" id="IPR009045">
    <property type="entry name" value="Zn_M74/Hedgehog-like"/>
</dbReference>
<dbReference type="Proteomes" id="UP000241167">
    <property type="component" value="Unassembled WGS sequence"/>
</dbReference>
<dbReference type="Gene3D" id="1.10.101.10">
    <property type="entry name" value="PGBD-like superfamily/PGBD"/>
    <property type="match status" value="1"/>
</dbReference>
<reference evidence="2 3" key="1">
    <citation type="submission" date="2018-03" db="EMBL/GenBank/DDBJ databases">
        <title>The draft genome of Sphingosinicella sp. GL-C-18.</title>
        <authorList>
            <person name="Liu L."/>
            <person name="Li L."/>
            <person name="Liang L."/>
            <person name="Zhang X."/>
            <person name="Wang T."/>
        </authorList>
    </citation>
    <scope>NUCLEOTIDE SEQUENCE [LARGE SCALE GENOMIC DNA]</scope>
    <source>
        <strain evidence="2 3">GL-C-18</strain>
    </source>
</reference>
<name>A0A2P7QSM1_9SPHN</name>
<dbReference type="OrthoDB" id="1523598at2"/>
<accession>A0A2P7QSM1</accession>
<dbReference type="InterPro" id="IPR002477">
    <property type="entry name" value="Peptidoglycan-bd-like"/>
</dbReference>
<keyword evidence="3" id="KW-1185">Reference proteome</keyword>
<gene>
    <name evidence="2" type="ORF">C7I55_11925</name>
</gene>
<comment type="caution">
    <text evidence="2">The sequence shown here is derived from an EMBL/GenBank/DDBJ whole genome shotgun (WGS) entry which is preliminary data.</text>
</comment>
<dbReference type="EMBL" id="PXYI01000003">
    <property type="protein sequence ID" value="PSJ40962.1"/>
    <property type="molecule type" value="Genomic_DNA"/>
</dbReference>
<dbReference type="Pfam" id="PF01471">
    <property type="entry name" value="PG_binding_1"/>
    <property type="match status" value="1"/>
</dbReference>
<protein>
    <recommendedName>
        <fullName evidence="1">Peptidoglycan binding-like domain-containing protein</fullName>
    </recommendedName>
</protein>
<dbReference type="InterPro" id="IPR036366">
    <property type="entry name" value="PGBDSf"/>
</dbReference>